<name>A0ABN2W6C2_9ACTN</name>
<comment type="caution">
    <text evidence="2">The sequence shown here is derived from an EMBL/GenBank/DDBJ whole genome shotgun (WGS) entry which is preliminary data.</text>
</comment>
<feature type="region of interest" description="Disordered" evidence="1">
    <location>
        <begin position="1"/>
        <end position="29"/>
    </location>
</feature>
<feature type="compositionally biased region" description="Polar residues" evidence="1">
    <location>
        <begin position="1"/>
        <end position="22"/>
    </location>
</feature>
<dbReference type="InterPro" id="IPR046828">
    <property type="entry name" value="RepSA"/>
</dbReference>
<reference evidence="2 3" key="1">
    <citation type="journal article" date="2019" name="Int. J. Syst. Evol. Microbiol.">
        <title>The Global Catalogue of Microorganisms (GCM) 10K type strain sequencing project: providing services to taxonomists for standard genome sequencing and annotation.</title>
        <authorList>
            <consortium name="The Broad Institute Genomics Platform"/>
            <consortium name="The Broad Institute Genome Sequencing Center for Infectious Disease"/>
            <person name="Wu L."/>
            <person name="Ma J."/>
        </authorList>
    </citation>
    <scope>NUCLEOTIDE SEQUENCE [LARGE SCALE GENOMIC DNA]</scope>
    <source>
        <strain evidence="2 3">JCM 15478</strain>
    </source>
</reference>
<protein>
    <submittedName>
        <fullName evidence="2">Plasmid replication initiator protein</fullName>
    </submittedName>
</protein>
<evidence type="ECO:0000313" key="2">
    <source>
        <dbReference type="EMBL" id="GAA2084547.1"/>
    </source>
</evidence>
<sequence>MPAQSGEYSARTTRPCSEQSARSGELARHDALKRLSERDRDLIRLAQDPGFARWREQIAAIGGCEKPVYLTGASVTYRASTGEVISSYTTRGEPGERLPVRCRNRRASVCEPCSRLHAGDTFHLMRAGLSGGKSVPEAVRERPRLFVTLTAPSFGPVHRITQGGPCRPRRDGGICVHGLPLVCGLVHAEMDPLVGTPVCAACYDYAGHVLWHAHAGRLWDRFTTAVRRHLASAGGIARSRLGEHLIVSFAKVAEFQQRAAVHFHAVVRLDGPNGPASPPPDWAGAEELREAVEHAAASAFVTVPESDAYGTERCAWGDRLDIQVIRSFVEGDELSDDAVAGYVAKYVSKGAADTGAGLDYRVVRYADIQAAAVSDHVRALMGTCWRLGGLAELAPPRLRAWAHTLGYRGHILTKSRRYSTTYTALRGERATHHRANLGMPDYPDTTTESDFRFAGSGHTPGAAEIARGIAEDQALSRQLAREAWEDGG</sequence>
<accession>A0ABN2W6C2</accession>
<gene>
    <name evidence="2" type="ORF">GCM10009801_45780</name>
</gene>
<dbReference type="EMBL" id="BAAAPE010000012">
    <property type="protein sequence ID" value="GAA2084547.1"/>
    <property type="molecule type" value="Genomic_DNA"/>
</dbReference>
<evidence type="ECO:0000313" key="3">
    <source>
        <dbReference type="Proteomes" id="UP001500016"/>
    </source>
</evidence>
<organism evidence="2 3">
    <name type="scientific">Streptomyces albiaxialis</name>
    <dbReference type="NCBI Taxonomy" id="329523"/>
    <lineage>
        <taxon>Bacteria</taxon>
        <taxon>Bacillati</taxon>
        <taxon>Actinomycetota</taxon>
        <taxon>Actinomycetes</taxon>
        <taxon>Kitasatosporales</taxon>
        <taxon>Streptomycetaceae</taxon>
        <taxon>Streptomyces</taxon>
    </lineage>
</organism>
<dbReference type="Proteomes" id="UP001500016">
    <property type="component" value="Unassembled WGS sequence"/>
</dbReference>
<evidence type="ECO:0000256" key="1">
    <source>
        <dbReference type="SAM" id="MobiDB-lite"/>
    </source>
</evidence>
<dbReference type="Pfam" id="PF20199">
    <property type="entry name" value="RepSA"/>
    <property type="match status" value="1"/>
</dbReference>
<proteinExistence type="predicted"/>
<keyword evidence="3" id="KW-1185">Reference proteome</keyword>